<gene>
    <name evidence="1" type="ORF">TCNE_LOCUS4782</name>
</gene>
<dbReference type="WBParaSite" id="TCNE_0000478201-mRNA-1">
    <property type="protein sequence ID" value="TCNE_0000478201-mRNA-1"/>
    <property type="gene ID" value="TCNE_0000478201"/>
</dbReference>
<dbReference type="SUPFAM" id="SSF50494">
    <property type="entry name" value="Trypsin-like serine proteases"/>
    <property type="match status" value="1"/>
</dbReference>
<reference evidence="3" key="1">
    <citation type="submission" date="2016-06" db="UniProtKB">
        <authorList>
            <consortium name="WormBaseParasite"/>
        </authorList>
    </citation>
    <scope>IDENTIFICATION</scope>
</reference>
<accession>A0A183U8G2</accession>
<evidence type="ECO:0000313" key="2">
    <source>
        <dbReference type="Proteomes" id="UP000050794"/>
    </source>
</evidence>
<proteinExistence type="predicted"/>
<organism evidence="2 3">
    <name type="scientific">Toxocara canis</name>
    <name type="common">Canine roundworm</name>
    <dbReference type="NCBI Taxonomy" id="6265"/>
    <lineage>
        <taxon>Eukaryota</taxon>
        <taxon>Metazoa</taxon>
        <taxon>Ecdysozoa</taxon>
        <taxon>Nematoda</taxon>
        <taxon>Chromadorea</taxon>
        <taxon>Rhabditida</taxon>
        <taxon>Spirurina</taxon>
        <taxon>Ascaridomorpha</taxon>
        <taxon>Ascaridoidea</taxon>
        <taxon>Toxocaridae</taxon>
        <taxon>Toxocara</taxon>
    </lineage>
</organism>
<dbReference type="InterPro" id="IPR009003">
    <property type="entry name" value="Peptidase_S1_PA"/>
</dbReference>
<dbReference type="EMBL" id="UYWY01009024">
    <property type="protein sequence ID" value="VDM32221.1"/>
    <property type="molecule type" value="Genomic_DNA"/>
</dbReference>
<keyword evidence="2" id="KW-1185">Reference proteome</keyword>
<sequence length="115" mass="13388">MAILQLEKPVEVKNGADMVPICIPSNEEFVDSYVAYGYGCMKNGSSTTQDVLRLKWMGNVEMLEWWTCEWRKETDRDHQCTNIRFTVREKSSDNYIPCNVGYHALVISYFSNDFE</sequence>
<dbReference type="Proteomes" id="UP000050794">
    <property type="component" value="Unassembled WGS sequence"/>
</dbReference>
<evidence type="ECO:0000313" key="3">
    <source>
        <dbReference type="WBParaSite" id="TCNE_0000478201-mRNA-1"/>
    </source>
</evidence>
<dbReference type="AlphaFoldDB" id="A0A183U8G2"/>
<name>A0A183U8G2_TOXCA</name>
<evidence type="ECO:0000313" key="1">
    <source>
        <dbReference type="EMBL" id="VDM32221.1"/>
    </source>
</evidence>
<reference evidence="1 2" key="2">
    <citation type="submission" date="2018-11" db="EMBL/GenBank/DDBJ databases">
        <authorList>
            <consortium name="Pathogen Informatics"/>
        </authorList>
    </citation>
    <scope>NUCLEOTIDE SEQUENCE [LARGE SCALE GENOMIC DNA]</scope>
</reference>
<protein>
    <submittedName>
        <fullName evidence="3">Peptidase S1 domain-containing protein</fullName>
    </submittedName>
</protein>